<feature type="region of interest" description="Disordered" evidence="1">
    <location>
        <begin position="27"/>
        <end position="85"/>
    </location>
</feature>
<dbReference type="EMBL" id="KV929151">
    <property type="protein sequence ID" value="PIO33653.1"/>
    <property type="molecule type" value="Genomic_DNA"/>
</dbReference>
<evidence type="ECO:0000256" key="1">
    <source>
        <dbReference type="SAM" id="MobiDB-lite"/>
    </source>
</evidence>
<evidence type="ECO:0000313" key="3">
    <source>
        <dbReference type="Proteomes" id="UP000228934"/>
    </source>
</evidence>
<reference evidence="3" key="1">
    <citation type="journal article" date="2017" name="Nat. Commun.">
        <title>The North American bullfrog draft genome provides insight into hormonal regulation of long noncoding RNA.</title>
        <authorList>
            <person name="Hammond S.A."/>
            <person name="Warren R.L."/>
            <person name="Vandervalk B.P."/>
            <person name="Kucuk E."/>
            <person name="Khan H."/>
            <person name="Gibb E.A."/>
            <person name="Pandoh P."/>
            <person name="Kirk H."/>
            <person name="Zhao Y."/>
            <person name="Jones M."/>
            <person name="Mungall A.J."/>
            <person name="Coope R."/>
            <person name="Pleasance S."/>
            <person name="Moore R.A."/>
            <person name="Holt R.A."/>
            <person name="Round J.M."/>
            <person name="Ohora S."/>
            <person name="Walle B.V."/>
            <person name="Veldhoen N."/>
            <person name="Helbing C.C."/>
            <person name="Birol I."/>
        </authorList>
    </citation>
    <scope>NUCLEOTIDE SEQUENCE [LARGE SCALE GENOMIC DNA]</scope>
</reference>
<dbReference type="AlphaFoldDB" id="A0A2G9S2G8"/>
<evidence type="ECO:0000313" key="2">
    <source>
        <dbReference type="EMBL" id="PIO33653.1"/>
    </source>
</evidence>
<keyword evidence="3" id="KW-1185">Reference proteome</keyword>
<proteinExistence type="predicted"/>
<dbReference type="Proteomes" id="UP000228934">
    <property type="component" value="Unassembled WGS sequence"/>
</dbReference>
<name>A0A2G9S2G8_AQUCT</name>
<protein>
    <submittedName>
        <fullName evidence="2">Uncharacterized protein</fullName>
    </submittedName>
</protein>
<accession>A0A2G9S2G8</accession>
<gene>
    <name evidence="2" type="ORF">AB205_0081310</name>
</gene>
<sequence length="224" mass="25793">MFLLFIVVHHQTSQSVRRTLKIMRQKQCRKVSKPQEGEGQSQSVDDTARPRARPSSLQRSVHVSHDRQTTSRSLRHGKKPKNPEMDKAMKSFMDEMTSFKRQESKDPFCDPNNSNTSFLGTICHTLQKAPAERQMEIHMGIFNYVGDVLELLSQECHCPLLASMNPLRGHTVNIPMIPHAFQPSHIYRPIHRPLCVHTAQCTIPRCLLMLPLLLIPHREHILRV</sequence>
<organism evidence="2 3">
    <name type="scientific">Aquarana catesbeiana</name>
    <name type="common">American bullfrog</name>
    <name type="synonym">Rana catesbeiana</name>
    <dbReference type="NCBI Taxonomy" id="8400"/>
    <lineage>
        <taxon>Eukaryota</taxon>
        <taxon>Metazoa</taxon>
        <taxon>Chordata</taxon>
        <taxon>Craniata</taxon>
        <taxon>Vertebrata</taxon>
        <taxon>Euteleostomi</taxon>
        <taxon>Amphibia</taxon>
        <taxon>Batrachia</taxon>
        <taxon>Anura</taxon>
        <taxon>Neobatrachia</taxon>
        <taxon>Ranoidea</taxon>
        <taxon>Ranidae</taxon>
        <taxon>Aquarana</taxon>
    </lineage>
</organism>